<keyword evidence="4" id="KW-0028">Amino-acid biosynthesis</keyword>
<evidence type="ECO:0000256" key="1">
    <source>
        <dbReference type="ARBA" id="ARBA00001633"/>
    </source>
</evidence>
<dbReference type="InterPro" id="IPR013785">
    <property type="entry name" value="Aldolase_TIM"/>
</dbReference>
<protein>
    <recommendedName>
        <fullName evidence="3">indole-3-glycerol-phosphate synthase</fullName>
        <ecNumber evidence="3">4.1.1.48</ecNumber>
    </recommendedName>
</protein>
<reference evidence="9" key="1">
    <citation type="submission" date="2021-01" db="EMBL/GenBank/DDBJ databases">
        <title>Active Sulfur Cycling in an Early Earth Analoge.</title>
        <authorList>
            <person name="Hahn C.R."/>
            <person name="Youssef N.H."/>
            <person name="Elshahed M."/>
        </authorList>
    </citation>
    <scope>NUCLEOTIDE SEQUENCE</scope>
    <source>
        <strain evidence="9">Zod_Metabat.1151</strain>
    </source>
</reference>
<comment type="caution">
    <text evidence="9">The sequence shown here is derived from an EMBL/GenBank/DDBJ whole genome shotgun (WGS) entry which is preliminary data.</text>
</comment>
<accession>A0A939C9M7</accession>
<organism evidence="9 10">
    <name type="scientific">Candidatus Iainarchaeum sp</name>
    <dbReference type="NCBI Taxonomy" id="3101447"/>
    <lineage>
        <taxon>Archaea</taxon>
        <taxon>Candidatus Iainarchaeota</taxon>
        <taxon>Candidatus Iainarchaeia</taxon>
        <taxon>Candidatus Iainarchaeales</taxon>
        <taxon>Candidatus Iainarchaeaceae</taxon>
        <taxon>Candidatus Iainarchaeum</taxon>
    </lineage>
</organism>
<evidence type="ECO:0000256" key="6">
    <source>
        <dbReference type="ARBA" id="ARBA00023141"/>
    </source>
</evidence>
<evidence type="ECO:0000256" key="3">
    <source>
        <dbReference type="ARBA" id="ARBA00012362"/>
    </source>
</evidence>
<name>A0A939C9M7_9ARCH</name>
<evidence type="ECO:0000259" key="8">
    <source>
        <dbReference type="Pfam" id="PF00218"/>
    </source>
</evidence>
<dbReference type="Proteomes" id="UP000809243">
    <property type="component" value="Unassembled WGS sequence"/>
</dbReference>
<dbReference type="EC" id="4.1.1.48" evidence="3"/>
<keyword evidence="7 9" id="KW-0456">Lyase</keyword>
<proteinExistence type="predicted"/>
<evidence type="ECO:0000256" key="2">
    <source>
        <dbReference type="ARBA" id="ARBA00004696"/>
    </source>
</evidence>
<feature type="domain" description="Indole-3-glycerol phosphate synthase" evidence="8">
    <location>
        <begin position="1"/>
        <end position="64"/>
    </location>
</feature>
<keyword evidence="6" id="KW-0057">Aromatic amino acid biosynthesis</keyword>
<feature type="non-terminal residue" evidence="9">
    <location>
        <position position="1"/>
    </location>
</feature>
<dbReference type="AlphaFoldDB" id="A0A939C9M7"/>
<dbReference type="GO" id="GO:0000162">
    <property type="term" value="P:L-tryptophan biosynthetic process"/>
    <property type="evidence" value="ECO:0007669"/>
    <property type="project" value="UniProtKB-KW"/>
</dbReference>
<evidence type="ECO:0000313" key="9">
    <source>
        <dbReference type="EMBL" id="MBN2066860.1"/>
    </source>
</evidence>
<dbReference type="GO" id="GO:0004425">
    <property type="term" value="F:indole-3-glycerol-phosphate synthase activity"/>
    <property type="evidence" value="ECO:0007669"/>
    <property type="project" value="UniProtKB-EC"/>
</dbReference>
<gene>
    <name evidence="9" type="primary">trpC</name>
    <name evidence="9" type="ORF">JW744_00140</name>
</gene>
<keyword evidence="5" id="KW-0822">Tryptophan biosynthesis</keyword>
<comment type="pathway">
    <text evidence="2">Amino-acid biosynthesis; L-tryptophan biosynthesis; L-tryptophan from chorismate: step 4/5.</text>
</comment>
<dbReference type="SUPFAM" id="SSF51366">
    <property type="entry name" value="Ribulose-phoshate binding barrel"/>
    <property type="match status" value="1"/>
</dbReference>
<evidence type="ECO:0000256" key="5">
    <source>
        <dbReference type="ARBA" id="ARBA00022822"/>
    </source>
</evidence>
<dbReference type="Pfam" id="PF00218">
    <property type="entry name" value="IGPS"/>
    <property type="match status" value="1"/>
</dbReference>
<evidence type="ECO:0000313" key="10">
    <source>
        <dbReference type="Proteomes" id="UP000809243"/>
    </source>
</evidence>
<comment type="catalytic activity">
    <reaction evidence="1">
        <text>1-(2-carboxyphenylamino)-1-deoxy-D-ribulose 5-phosphate + H(+) = (1S,2R)-1-C-(indol-3-yl)glycerol 3-phosphate + CO2 + H2O</text>
        <dbReference type="Rhea" id="RHEA:23476"/>
        <dbReference type="ChEBI" id="CHEBI:15377"/>
        <dbReference type="ChEBI" id="CHEBI:15378"/>
        <dbReference type="ChEBI" id="CHEBI:16526"/>
        <dbReference type="ChEBI" id="CHEBI:58613"/>
        <dbReference type="ChEBI" id="CHEBI:58866"/>
        <dbReference type="EC" id="4.1.1.48"/>
    </reaction>
</comment>
<dbReference type="InterPro" id="IPR011060">
    <property type="entry name" value="RibuloseP-bd_barrel"/>
</dbReference>
<dbReference type="InterPro" id="IPR013798">
    <property type="entry name" value="Indole-3-glycerol_P_synth_dom"/>
</dbReference>
<evidence type="ECO:0000256" key="7">
    <source>
        <dbReference type="ARBA" id="ARBA00023239"/>
    </source>
</evidence>
<dbReference type="Gene3D" id="3.20.20.70">
    <property type="entry name" value="Aldolase class I"/>
    <property type="match status" value="1"/>
</dbReference>
<dbReference type="EMBL" id="JAFGDB010000002">
    <property type="protein sequence ID" value="MBN2066860.1"/>
    <property type="molecule type" value="Genomic_DNA"/>
</dbReference>
<evidence type="ECO:0000256" key="4">
    <source>
        <dbReference type="ARBA" id="ARBA00022605"/>
    </source>
</evidence>
<sequence>DLETMKVNLNTTVNLQGLLPDDRTIVSESGFSTQGDLAVVKGRVNAVLIGSAFIKAQDIEAKIFEMGF</sequence>